<keyword evidence="2" id="KW-0732">Signal</keyword>
<dbReference type="Proteomes" id="UP000246303">
    <property type="component" value="Unassembled WGS sequence"/>
</dbReference>
<evidence type="ECO:0000259" key="6">
    <source>
        <dbReference type="Pfam" id="PF02884"/>
    </source>
</evidence>
<dbReference type="Pfam" id="PF08124">
    <property type="entry name" value="Lyase_8_N"/>
    <property type="match status" value="1"/>
</dbReference>
<dbReference type="OrthoDB" id="6636047at2"/>
<keyword evidence="9" id="KW-1185">Reference proteome</keyword>
<comment type="caution">
    <text evidence="8">The sequence shown here is derived from an EMBL/GenBank/DDBJ whole genome shotgun (WGS) entry which is preliminary data.</text>
</comment>
<dbReference type="GO" id="GO:0016837">
    <property type="term" value="F:carbon-oxygen lyase activity, acting on polysaccharides"/>
    <property type="evidence" value="ECO:0007669"/>
    <property type="project" value="UniProtKB-ARBA"/>
</dbReference>
<reference evidence="8 9" key="1">
    <citation type="submission" date="2018-05" db="EMBL/GenBank/DDBJ databases">
        <title>Genetic diversity of glacier-inhabiting Cryobacterium bacteria in China and description of Cryobacterium mengkeensis sp. nov. and Arthrobacter glacialis sp. nov.</title>
        <authorList>
            <person name="Liu Q."/>
            <person name="Xin Y.-H."/>
        </authorList>
    </citation>
    <scope>NUCLEOTIDE SEQUENCE [LARGE SCALE GENOMIC DNA]</scope>
    <source>
        <strain evidence="8 9">GP3</strain>
    </source>
</reference>
<dbReference type="InterPro" id="IPR038970">
    <property type="entry name" value="Lyase_8"/>
</dbReference>
<dbReference type="CDD" id="cd01083">
    <property type="entry name" value="GAG_Lyase"/>
    <property type="match status" value="1"/>
</dbReference>
<dbReference type="InterPro" id="IPR014718">
    <property type="entry name" value="GH-type_carb-bd"/>
</dbReference>
<evidence type="ECO:0000259" key="5">
    <source>
        <dbReference type="Pfam" id="PF02278"/>
    </source>
</evidence>
<dbReference type="PANTHER" id="PTHR38481">
    <property type="entry name" value="HYALURONATE LYASE"/>
    <property type="match status" value="1"/>
</dbReference>
<evidence type="ECO:0000256" key="2">
    <source>
        <dbReference type="ARBA" id="ARBA00022729"/>
    </source>
</evidence>
<dbReference type="InterPro" id="IPR006311">
    <property type="entry name" value="TAT_signal"/>
</dbReference>
<dbReference type="InterPro" id="IPR004103">
    <property type="entry name" value="Lyase_8_C"/>
</dbReference>
<proteinExistence type="inferred from homology"/>
<evidence type="ECO:0000313" key="9">
    <source>
        <dbReference type="Proteomes" id="UP000246303"/>
    </source>
</evidence>
<dbReference type="SUPFAM" id="SSF48230">
    <property type="entry name" value="Chondroitin AC/alginate lyase"/>
    <property type="match status" value="1"/>
</dbReference>
<feature type="domain" description="Polysaccharide lyase family 8 C-terminal" evidence="6">
    <location>
        <begin position="680"/>
        <end position="738"/>
    </location>
</feature>
<dbReference type="InterPro" id="IPR011071">
    <property type="entry name" value="Lyase_8-like_C"/>
</dbReference>
<feature type="active site" evidence="4">
    <location>
        <position position="275"/>
    </location>
</feature>
<feature type="domain" description="Polysaccharide lyase 8 N-terminal alpha-helical" evidence="7">
    <location>
        <begin position="49"/>
        <end position="369"/>
    </location>
</feature>
<dbReference type="GO" id="GO:0030246">
    <property type="term" value="F:carbohydrate binding"/>
    <property type="evidence" value="ECO:0007669"/>
    <property type="project" value="InterPro"/>
</dbReference>
<dbReference type="Gene3D" id="2.70.98.10">
    <property type="match status" value="1"/>
</dbReference>
<keyword evidence="3 8" id="KW-0456">Lyase</keyword>
<evidence type="ECO:0000259" key="7">
    <source>
        <dbReference type="Pfam" id="PF08124"/>
    </source>
</evidence>
<gene>
    <name evidence="8" type="ORF">CVS29_03235</name>
</gene>
<dbReference type="AlphaFoldDB" id="A0A2V3DWQ8"/>
<dbReference type="Pfam" id="PF02884">
    <property type="entry name" value="Lyase_8_C"/>
    <property type="match status" value="1"/>
</dbReference>
<dbReference type="PANTHER" id="PTHR38481:SF1">
    <property type="entry name" value="HYALURONATE LYASE"/>
    <property type="match status" value="1"/>
</dbReference>
<dbReference type="EMBL" id="QHLZ01000001">
    <property type="protein sequence ID" value="PXA69563.1"/>
    <property type="molecule type" value="Genomic_DNA"/>
</dbReference>
<feature type="domain" description="Polysaccharide lyase family 8 central" evidence="5">
    <location>
        <begin position="409"/>
        <end position="666"/>
    </location>
</feature>
<accession>A0A2V3DWQ8</accession>
<feature type="active site" evidence="4">
    <location>
        <position position="329"/>
    </location>
</feature>
<dbReference type="PROSITE" id="PS51318">
    <property type="entry name" value="TAT"/>
    <property type="match status" value="1"/>
</dbReference>
<evidence type="ECO:0000313" key="8">
    <source>
        <dbReference type="EMBL" id="PXA69563.1"/>
    </source>
</evidence>
<dbReference type="RefSeq" id="WP_110104848.1">
    <property type="nucleotide sequence ID" value="NZ_JACBZZ010000001.1"/>
</dbReference>
<organism evidence="8 9">
    <name type="scientific">Arthrobacter psychrochitiniphilus</name>
    <dbReference type="NCBI Taxonomy" id="291045"/>
    <lineage>
        <taxon>Bacteria</taxon>
        <taxon>Bacillati</taxon>
        <taxon>Actinomycetota</taxon>
        <taxon>Actinomycetes</taxon>
        <taxon>Micrococcales</taxon>
        <taxon>Micrococcaceae</taxon>
        <taxon>Arthrobacter</taxon>
    </lineage>
</organism>
<dbReference type="InterPro" id="IPR011013">
    <property type="entry name" value="Gal_mutarotase_sf_dom"/>
</dbReference>
<comment type="similarity">
    <text evidence="1">Belongs to the polysaccharide lyase 8 family.</text>
</comment>
<protein>
    <submittedName>
        <fullName evidence="8">Hyaluronate lyase</fullName>
    </submittedName>
</protein>
<dbReference type="SUPFAM" id="SSF74650">
    <property type="entry name" value="Galactose mutarotase-like"/>
    <property type="match status" value="1"/>
</dbReference>
<dbReference type="SUPFAM" id="SSF49863">
    <property type="entry name" value="Hyaluronate lyase-like, C-terminal domain"/>
    <property type="match status" value="1"/>
</dbReference>
<sequence>MTHGLTRRHILQGAGALTFAGLLTGGFAPLAQAAETATAPELDALRERWVNQITGRKLITAGDPEFETALVRLDTEVTSSISKLLPVGNRVQIFSDAAFSADTHMVTTYKRLAQMATAWATPGSAHEGNAELLHHLLAALEDGNKLIYNTSQPEFGNWWNWEIGVPRPLGDALAILGSHVPVELLGRYMAAVDHFIPDPTKQFSAERGPILSEGANRVDICQGSIIRAIVGHDPARLAQAINALSPVWQYVTSGNGFFDDGSFVQHSTIAYTGTYGLVLLSGLSKLFSLLSESEHAVSDPSRDILFKTVEDSFAPFIHNGQMMDSVRGRAISRTQERSYDNGDMAIEAILWLARAVDPATAKRWRRLCQGWISRNTFEHPMTGASIPRTALLKDLAAAHVSPLAENSGHSFFAGMDRSVYRGSGWALSLGLCSNRIAWYECGNGENDLGAQTGSGMTYLYTGKADHFDDNFWPTANLAKLPGTTVDTTPLPPRVEGQWGERTPGNDWTGGVSLGTSGAVGMHLLAPGGTGMQARKAWFYAPDMVVALGAGIHSPSEARVETVVEHRNLGPAGGQKITLDGRRVASAAGSPSIHKNPKWAHVEGTGGYLLLGSTALTVLREQRTGAWKNINSGGPADIIQREYATLLIDHGKQPKKASYAYALLPGATAKTTEKAARKAPRILRNDTVGQGVALGHKESAAVFWQAGWVGNIFANGPACVLYSGNPGHGRLAVADPTHAAEYLAITLKGTKYRRVTGGTGATLSRDAAGNTVVTVRVATLLGRTVELSLQR</sequence>
<dbReference type="InterPro" id="IPR003159">
    <property type="entry name" value="Lyase_8_central_dom"/>
</dbReference>
<dbReference type="InterPro" id="IPR008929">
    <property type="entry name" value="Chondroitin_lyas"/>
</dbReference>
<evidence type="ECO:0000256" key="1">
    <source>
        <dbReference type="ARBA" id="ARBA00006699"/>
    </source>
</evidence>
<evidence type="ECO:0000256" key="4">
    <source>
        <dbReference type="PIRSR" id="PIRSR638970-1"/>
    </source>
</evidence>
<dbReference type="GO" id="GO:0005975">
    <property type="term" value="P:carbohydrate metabolic process"/>
    <property type="evidence" value="ECO:0007669"/>
    <property type="project" value="InterPro"/>
</dbReference>
<dbReference type="Gene3D" id="1.50.10.100">
    <property type="entry name" value="Chondroitin AC/alginate lyase"/>
    <property type="match status" value="1"/>
</dbReference>
<name>A0A2V3DWQ8_9MICC</name>
<dbReference type="Pfam" id="PF02278">
    <property type="entry name" value="Lyase_8"/>
    <property type="match status" value="1"/>
</dbReference>
<dbReference type="GO" id="GO:0005576">
    <property type="term" value="C:extracellular region"/>
    <property type="evidence" value="ECO:0007669"/>
    <property type="project" value="InterPro"/>
</dbReference>
<evidence type="ECO:0000256" key="3">
    <source>
        <dbReference type="ARBA" id="ARBA00023239"/>
    </source>
</evidence>
<dbReference type="Gene3D" id="2.60.220.10">
    <property type="entry name" value="Polysaccharide lyase family 8-like, C-terminal"/>
    <property type="match status" value="1"/>
</dbReference>
<feature type="active site" evidence="4">
    <location>
        <position position="266"/>
    </location>
</feature>
<dbReference type="InterPro" id="IPR012970">
    <property type="entry name" value="Lyase_8_alpha_N"/>
</dbReference>